<keyword evidence="1" id="KW-1133">Transmembrane helix</keyword>
<feature type="transmembrane region" description="Helical" evidence="1">
    <location>
        <begin position="50"/>
        <end position="70"/>
    </location>
</feature>
<dbReference type="STRING" id="35752.SAMN05421541_114184"/>
<gene>
    <name evidence="3" type="ORF">SAMN05421541_114184</name>
</gene>
<dbReference type="Pfam" id="PF14317">
    <property type="entry name" value="YcxB"/>
    <property type="match status" value="1"/>
</dbReference>
<sequence>MNIAGDHHFTFRTFRRIAIESVPGRRLLQGVGAATLVLALVIGVDSDDLIPLLSGLICLVFPELVVLLAWHQQRKQAARTTYYVLDDEGLRVRTAISDVHLTWAGMTWVRSRPHAWMLRHGATQVPVPRAAFRPEDRATIDAFFAGHPTMAVK</sequence>
<name>A0A1I2K3G9_9ACTN</name>
<proteinExistence type="predicted"/>
<keyword evidence="1" id="KW-0812">Transmembrane</keyword>
<dbReference type="RefSeq" id="WP_093620139.1">
    <property type="nucleotide sequence ID" value="NZ_BOMT01000082.1"/>
</dbReference>
<evidence type="ECO:0000256" key="1">
    <source>
        <dbReference type="SAM" id="Phobius"/>
    </source>
</evidence>
<protein>
    <recommendedName>
        <fullName evidence="2">YcxB-like C-terminal domain-containing protein</fullName>
    </recommendedName>
</protein>
<keyword evidence="1" id="KW-0472">Membrane</keyword>
<reference evidence="3 4" key="1">
    <citation type="submission" date="2016-10" db="EMBL/GenBank/DDBJ databases">
        <authorList>
            <person name="de Groot N.N."/>
        </authorList>
    </citation>
    <scope>NUCLEOTIDE SEQUENCE [LARGE SCALE GENOMIC DNA]</scope>
    <source>
        <strain evidence="3 4">DSM 43019</strain>
    </source>
</reference>
<evidence type="ECO:0000313" key="3">
    <source>
        <dbReference type="EMBL" id="SFF59601.1"/>
    </source>
</evidence>
<dbReference type="InterPro" id="IPR025588">
    <property type="entry name" value="YcxB-like_C"/>
</dbReference>
<dbReference type="EMBL" id="FONV01000014">
    <property type="protein sequence ID" value="SFF59601.1"/>
    <property type="molecule type" value="Genomic_DNA"/>
</dbReference>
<dbReference type="OrthoDB" id="3298029at2"/>
<keyword evidence="4" id="KW-1185">Reference proteome</keyword>
<accession>A0A1I2K3G9</accession>
<organism evidence="3 4">
    <name type="scientific">Actinoplanes philippinensis</name>
    <dbReference type="NCBI Taxonomy" id="35752"/>
    <lineage>
        <taxon>Bacteria</taxon>
        <taxon>Bacillati</taxon>
        <taxon>Actinomycetota</taxon>
        <taxon>Actinomycetes</taxon>
        <taxon>Micromonosporales</taxon>
        <taxon>Micromonosporaceae</taxon>
        <taxon>Actinoplanes</taxon>
    </lineage>
</organism>
<feature type="transmembrane region" description="Helical" evidence="1">
    <location>
        <begin position="27"/>
        <end position="44"/>
    </location>
</feature>
<dbReference type="AlphaFoldDB" id="A0A1I2K3G9"/>
<feature type="domain" description="YcxB-like C-terminal" evidence="2">
    <location>
        <begin position="85"/>
        <end position="143"/>
    </location>
</feature>
<dbReference type="Proteomes" id="UP000199645">
    <property type="component" value="Unassembled WGS sequence"/>
</dbReference>
<evidence type="ECO:0000259" key="2">
    <source>
        <dbReference type="Pfam" id="PF14317"/>
    </source>
</evidence>
<evidence type="ECO:0000313" key="4">
    <source>
        <dbReference type="Proteomes" id="UP000199645"/>
    </source>
</evidence>